<dbReference type="InterPro" id="IPR017195">
    <property type="entry name" value="ABC_thiamin-permease_prd"/>
</dbReference>
<organism evidence="2 3">
    <name type="scientific">Desulfoscipio gibsoniae DSM 7213</name>
    <dbReference type="NCBI Taxonomy" id="767817"/>
    <lineage>
        <taxon>Bacteria</taxon>
        <taxon>Bacillati</taxon>
        <taxon>Bacillota</taxon>
        <taxon>Clostridia</taxon>
        <taxon>Eubacteriales</taxon>
        <taxon>Desulfallaceae</taxon>
        <taxon>Desulfoscipio</taxon>
    </lineage>
</organism>
<feature type="transmembrane region" description="Helical" evidence="1">
    <location>
        <begin position="93"/>
        <end position="112"/>
    </location>
</feature>
<dbReference type="EMBL" id="CP003273">
    <property type="protein sequence ID" value="AGK99890.1"/>
    <property type="molecule type" value="Genomic_DNA"/>
</dbReference>
<feature type="transmembrane region" description="Helical" evidence="1">
    <location>
        <begin position="31"/>
        <end position="53"/>
    </location>
</feature>
<evidence type="ECO:0000313" key="3">
    <source>
        <dbReference type="Proteomes" id="UP000013520"/>
    </source>
</evidence>
<keyword evidence="3" id="KW-1185">Reference proteome</keyword>
<dbReference type="eggNOG" id="ENOG5030S9M">
    <property type="taxonomic scope" value="Bacteria"/>
</dbReference>
<keyword evidence="1" id="KW-1133">Transmembrane helix</keyword>
<protein>
    <submittedName>
        <fullName evidence="2">ABC-type cobalt transport system, permease component</fullName>
    </submittedName>
</protein>
<dbReference type="AlphaFoldDB" id="R4KJT5"/>
<dbReference type="KEGG" id="dgi:Desgi_0305"/>
<reference evidence="2 3" key="1">
    <citation type="submission" date="2012-01" db="EMBL/GenBank/DDBJ databases">
        <title>Complete sequence of Desulfotomaculum gibsoniae DSM 7213.</title>
        <authorList>
            <consortium name="US DOE Joint Genome Institute"/>
            <person name="Lucas S."/>
            <person name="Han J."/>
            <person name="Lapidus A."/>
            <person name="Cheng J.-F."/>
            <person name="Goodwin L."/>
            <person name="Pitluck S."/>
            <person name="Peters L."/>
            <person name="Ovchinnikova G."/>
            <person name="Teshima H."/>
            <person name="Detter J.C."/>
            <person name="Han C."/>
            <person name="Tapia R."/>
            <person name="Land M."/>
            <person name="Hauser L."/>
            <person name="Kyrpides N."/>
            <person name="Ivanova N."/>
            <person name="Pagani I."/>
            <person name="Parshina S."/>
            <person name="Plugge C."/>
            <person name="Muyzer G."/>
            <person name="Kuever J."/>
            <person name="Ivanova A."/>
            <person name="Nazina T."/>
            <person name="Klenk H.-P."/>
            <person name="Brambilla E."/>
            <person name="Spring S."/>
            <person name="Stams A.F."/>
            <person name="Woyke T."/>
        </authorList>
    </citation>
    <scope>NUCLEOTIDE SEQUENCE [LARGE SCALE GENOMIC DNA]</scope>
    <source>
        <strain evidence="2 3">DSM 7213</strain>
    </source>
</reference>
<feature type="transmembrane region" description="Helical" evidence="1">
    <location>
        <begin position="65"/>
        <end position="86"/>
    </location>
</feature>
<dbReference type="Proteomes" id="UP000013520">
    <property type="component" value="Chromosome"/>
</dbReference>
<keyword evidence="1" id="KW-0812">Transmembrane</keyword>
<accession>R4KJT5</accession>
<evidence type="ECO:0000256" key="1">
    <source>
        <dbReference type="SAM" id="Phobius"/>
    </source>
</evidence>
<feature type="transmembrane region" description="Helical" evidence="1">
    <location>
        <begin position="173"/>
        <end position="194"/>
    </location>
</feature>
<dbReference type="HOGENOM" id="CLU_1500977_0_0_9"/>
<proteinExistence type="predicted"/>
<gene>
    <name evidence="2" type="ORF">Desgi_0305</name>
</gene>
<sequence length="207" mass="22098">MHWKRQNLNCIKPLMYTGGEIMFWQKFIEKFSVLDLIIIAMLSALGIATKPIVVPITHIITGPLLIPGGVVAGGFYMMWLVLGVGLTGKCGTATLIGLVQALMVFGTGIFGSHGAMTLLSYTLPGVAIDLALWFTRHRVCCLPCSFLAGVLANICGSGLVNILYFRLPLVPLMLALTVAALSGGLGGIIAYKILHQLKKTGFGHKTA</sequence>
<feature type="transmembrane region" description="Helical" evidence="1">
    <location>
        <begin position="146"/>
        <end position="167"/>
    </location>
</feature>
<dbReference type="Pfam" id="PF09819">
    <property type="entry name" value="ABC_cobalt"/>
    <property type="match status" value="1"/>
</dbReference>
<dbReference type="STRING" id="767817.Desgi_0305"/>
<evidence type="ECO:0000313" key="2">
    <source>
        <dbReference type="EMBL" id="AGK99890.1"/>
    </source>
</evidence>
<feature type="transmembrane region" description="Helical" evidence="1">
    <location>
        <begin position="118"/>
        <end position="134"/>
    </location>
</feature>
<name>R4KJT5_9FIRM</name>
<keyword evidence="1" id="KW-0472">Membrane</keyword>